<evidence type="ECO:0000256" key="1">
    <source>
        <dbReference type="ARBA" id="ARBA00022679"/>
    </source>
</evidence>
<gene>
    <name evidence="2" type="ORF">QWT69_16290</name>
</gene>
<evidence type="ECO:0000313" key="2">
    <source>
        <dbReference type="EMBL" id="WOV87387.1"/>
    </source>
</evidence>
<dbReference type="EMBL" id="CP129118">
    <property type="protein sequence ID" value="WOV87387.1"/>
    <property type="molecule type" value="Genomic_DNA"/>
</dbReference>
<reference evidence="2 3" key="1">
    <citation type="submission" date="2023-06" db="EMBL/GenBank/DDBJ databases">
        <title>Sporosarcina sp. nov., isolated from Korean tranditional fermented seafood 'Jeotgal'.</title>
        <authorList>
            <person name="Yang A.I."/>
            <person name="Shin N.-R."/>
        </authorList>
    </citation>
    <scope>NUCLEOTIDE SEQUENCE [LARGE SCALE GENOMIC DNA]</scope>
    <source>
        <strain evidence="2 3">T2O-4</strain>
    </source>
</reference>
<dbReference type="RefSeq" id="WP_317967457.1">
    <property type="nucleotide sequence ID" value="NZ_CP129118.1"/>
</dbReference>
<dbReference type="Proteomes" id="UP001303902">
    <property type="component" value="Chromosome"/>
</dbReference>
<dbReference type="InterPro" id="IPR044855">
    <property type="entry name" value="CoA-Trfase_III_dom3_sf"/>
</dbReference>
<dbReference type="Gene3D" id="3.30.1540.10">
    <property type="entry name" value="formyl-coa transferase, domain 3"/>
    <property type="match status" value="1"/>
</dbReference>
<name>A0ABZ0L6U8_9BACL</name>
<organism evidence="2 3">
    <name type="scientific">Sporosarcina oncorhynchi</name>
    <dbReference type="NCBI Taxonomy" id="3056444"/>
    <lineage>
        <taxon>Bacteria</taxon>
        <taxon>Bacillati</taxon>
        <taxon>Bacillota</taxon>
        <taxon>Bacilli</taxon>
        <taxon>Bacillales</taxon>
        <taxon>Caryophanaceae</taxon>
        <taxon>Sporosarcina</taxon>
    </lineage>
</organism>
<dbReference type="Gene3D" id="3.40.50.10540">
    <property type="entry name" value="Crotonobetainyl-coa:carnitine coa-transferase, domain 1"/>
    <property type="match status" value="1"/>
</dbReference>
<dbReference type="InterPro" id="IPR050483">
    <property type="entry name" value="CoA-transferase_III_domain"/>
</dbReference>
<sequence length="399" mass="44467">MSELLPLKDLKIVDISTMLAAPWVSTHLADFGAEVLKIEHPVFGDHARRYGAQKGGQSVFWKSLNRNKKSITLNLSKTEGQDILKEILKDSDVLIENFRPGTLEKWNLSWEELEKINPDLILLRVSGFGQEGPYSNRRGFGTVAEGMSGFTSINGESTGPPILPGIPLADGLSGIAGALMIMIATYSKQNNGTRGQVIDLSLYEPLMRLLEPHLLAYDQLGVVAQRVGNGSSQTAPRNSYLTRDDNWVALSASAQSIFENLCRAIDREDLLQNEKFSTNKNRLKHVKELDKIISEWIGERDLTDVVNILNDSGAVVGPMYDVAQIYSDPHYQFRESFIKVEDDEFGEMNMPNVLAKLSKTPGKVNSLGPKFSEHTIEYLSEHLHLSKNEIEELKKDGII</sequence>
<dbReference type="InterPro" id="IPR003673">
    <property type="entry name" value="CoA-Trfase_fam_III"/>
</dbReference>
<dbReference type="PANTHER" id="PTHR48207:SF3">
    <property type="entry name" value="SUCCINATE--HYDROXYMETHYLGLUTARATE COA-TRANSFERASE"/>
    <property type="match status" value="1"/>
</dbReference>
<keyword evidence="3" id="KW-1185">Reference proteome</keyword>
<protein>
    <submittedName>
        <fullName evidence="2">CoA transferase</fullName>
        <ecNumber evidence="2">2.8.3.-</ecNumber>
    </submittedName>
</protein>
<proteinExistence type="predicted"/>
<dbReference type="InterPro" id="IPR023606">
    <property type="entry name" value="CoA-Trfase_III_dom_1_sf"/>
</dbReference>
<dbReference type="SUPFAM" id="SSF89796">
    <property type="entry name" value="CoA-transferase family III (CaiB/BaiF)"/>
    <property type="match status" value="1"/>
</dbReference>
<keyword evidence="1 2" id="KW-0808">Transferase</keyword>
<dbReference type="PANTHER" id="PTHR48207">
    <property type="entry name" value="SUCCINATE--HYDROXYMETHYLGLUTARATE COA-TRANSFERASE"/>
    <property type="match status" value="1"/>
</dbReference>
<accession>A0ABZ0L6U8</accession>
<dbReference type="Pfam" id="PF02515">
    <property type="entry name" value="CoA_transf_3"/>
    <property type="match status" value="1"/>
</dbReference>
<dbReference type="GO" id="GO:0016740">
    <property type="term" value="F:transferase activity"/>
    <property type="evidence" value="ECO:0007669"/>
    <property type="project" value="UniProtKB-KW"/>
</dbReference>
<evidence type="ECO:0000313" key="3">
    <source>
        <dbReference type="Proteomes" id="UP001303902"/>
    </source>
</evidence>
<dbReference type="EC" id="2.8.3.-" evidence="2"/>